<dbReference type="PANTHER" id="PTHR19338">
    <property type="entry name" value="TRANSLOCASE OF INNER MITOCHONDRIAL MEMBRANE 13 HOMOLOG"/>
    <property type="match status" value="1"/>
</dbReference>
<dbReference type="PANTHER" id="PTHR19338:SF76">
    <property type="entry name" value="RX N-TERMINAL DOMAIN-CONTAINING PROTEIN"/>
    <property type="match status" value="1"/>
</dbReference>
<protein>
    <submittedName>
        <fullName evidence="2">Uncharacterized protein</fullName>
    </submittedName>
</protein>
<reference evidence="2" key="2">
    <citation type="submission" date="2020-10" db="EMBL/GenBank/DDBJ databases">
        <authorList>
            <person name="Scholz U."/>
            <person name="Mascher M."/>
            <person name="Fiebig A."/>
        </authorList>
    </citation>
    <scope>NUCLEOTIDE SEQUENCE [LARGE SCALE GENOMIC DNA]</scope>
    <source>
        <strain evidence="2">cv. Morex</strain>
    </source>
</reference>
<dbReference type="EnsemblPlants" id="HORVU.MOREX.r3.1HG0094300.1">
    <property type="protein sequence ID" value="HORVU.MOREX.r3.1HG0094300.1"/>
    <property type="gene ID" value="HORVU.MOREX.r3.1HG0094300"/>
</dbReference>
<organism evidence="2 3">
    <name type="scientific">Hordeum vulgare subsp. vulgare</name>
    <name type="common">Domesticated barley</name>
    <dbReference type="NCBI Taxonomy" id="112509"/>
    <lineage>
        <taxon>Eukaryota</taxon>
        <taxon>Viridiplantae</taxon>
        <taxon>Streptophyta</taxon>
        <taxon>Embryophyta</taxon>
        <taxon>Tracheophyta</taxon>
        <taxon>Spermatophyta</taxon>
        <taxon>Magnoliopsida</taxon>
        <taxon>Liliopsida</taxon>
        <taxon>Poales</taxon>
        <taxon>Poaceae</taxon>
        <taxon>BOP clade</taxon>
        <taxon>Pooideae</taxon>
        <taxon>Triticodae</taxon>
        <taxon>Triticeae</taxon>
        <taxon>Hordeinae</taxon>
        <taxon>Hordeum</taxon>
    </lineage>
</organism>
<name>A0A8I6WZZ3_HORVV</name>
<keyword evidence="1" id="KW-0175">Coiled coil</keyword>
<evidence type="ECO:0000256" key="1">
    <source>
        <dbReference type="SAM" id="Coils"/>
    </source>
</evidence>
<sequence length="123" mass="14702">MENCIDDFMRQSRADDAKAGFIKKTSRRIKKLRERLRIADRMEELKTLALEANARRQRYNVDDWKPTSSTVAFDPRLRARPDMTELLNSFQLKLGMRDPDTSRPRKVEDIIEELRQHLKEKRK</sequence>
<reference evidence="3" key="1">
    <citation type="journal article" date="2012" name="Nature">
        <title>A physical, genetic and functional sequence assembly of the barley genome.</title>
        <authorList>
            <consortium name="The International Barley Genome Sequencing Consortium"/>
            <person name="Mayer K.F."/>
            <person name="Waugh R."/>
            <person name="Brown J.W."/>
            <person name="Schulman A."/>
            <person name="Langridge P."/>
            <person name="Platzer M."/>
            <person name="Fincher G.B."/>
            <person name="Muehlbauer G.J."/>
            <person name="Sato K."/>
            <person name="Close T.J."/>
            <person name="Wise R.P."/>
            <person name="Stein N."/>
        </authorList>
    </citation>
    <scope>NUCLEOTIDE SEQUENCE [LARGE SCALE GENOMIC DNA]</scope>
    <source>
        <strain evidence="3">cv. Morex</strain>
    </source>
</reference>
<dbReference type="Gramene" id="HORVU.MOREX.r2.1HG0077720.1">
    <property type="protein sequence ID" value="HORVU.MOREX.r2.1HG0077720.1"/>
    <property type="gene ID" value="HORVU.MOREX.r2.1HG0077720"/>
</dbReference>
<feature type="coiled-coil region" evidence="1">
    <location>
        <begin position="22"/>
        <end position="62"/>
    </location>
</feature>
<dbReference type="Proteomes" id="UP000011116">
    <property type="component" value="Chromosome 1H"/>
</dbReference>
<accession>A0A8I6WZZ3</accession>
<dbReference type="AlphaFoldDB" id="A0A8I6WZZ3"/>
<keyword evidence="3" id="KW-1185">Reference proteome</keyword>
<evidence type="ECO:0000313" key="2">
    <source>
        <dbReference type="EnsemblPlants" id="HORVU.MOREX.r3.1HG0094300.1"/>
    </source>
</evidence>
<reference evidence="2" key="3">
    <citation type="submission" date="2022-01" db="UniProtKB">
        <authorList>
            <consortium name="EnsemblPlants"/>
        </authorList>
    </citation>
    <scope>IDENTIFICATION</scope>
    <source>
        <strain evidence="2">subsp. vulgare</strain>
    </source>
</reference>
<dbReference type="Gramene" id="HORVU.MOREX.r3.1HG0094300.1">
    <property type="protein sequence ID" value="HORVU.MOREX.r3.1HG0094300.1"/>
    <property type="gene ID" value="HORVU.MOREX.r3.1HG0094300"/>
</dbReference>
<evidence type="ECO:0000313" key="3">
    <source>
        <dbReference type="Proteomes" id="UP000011116"/>
    </source>
</evidence>
<proteinExistence type="predicted"/>